<evidence type="ECO:0000313" key="1">
    <source>
        <dbReference type="EMBL" id="AFK42585.1"/>
    </source>
</evidence>
<organism evidence="1">
    <name type="scientific">Medicago truncatula</name>
    <name type="common">Barrel medic</name>
    <name type="synonym">Medicago tribuloides</name>
    <dbReference type="NCBI Taxonomy" id="3880"/>
    <lineage>
        <taxon>Eukaryota</taxon>
        <taxon>Viridiplantae</taxon>
        <taxon>Streptophyta</taxon>
        <taxon>Embryophyta</taxon>
        <taxon>Tracheophyta</taxon>
        <taxon>Spermatophyta</taxon>
        <taxon>Magnoliopsida</taxon>
        <taxon>eudicotyledons</taxon>
        <taxon>Gunneridae</taxon>
        <taxon>Pentapetalae</taxon>
        <taxon>rosids</taxon>
        <taxon>fabids</taxon>
        <taxon>Fabales</taxon>
        <taxon>Fabaceae</taxon>
        <taxon>Papilionoideae</taxon>
        <taxon>50 kb inversion clade</taxon>
        <taxon>NPAAA clade</taxon>
        <taxon>Hologalegina</taxon>
        <taxon>IRL clade</taxon>
        <taxon>Trifolieae</taxon>
        <taxon>Medicago</taxon>
    </lineage>
</organism>
<sequence length="11" mass="1252">MEPPLLVILAR</sequence>
<accession>I3SQP3</accession>
<dbReference type="EMBL" id="BT142791">
    <property type="protein sequence ID" value="AFK42585.1"/>
    <property type="molecule type" value="mRNA"/>
</dbReference>
<proteinExistence type="evidence at transcript level"/>
<reference evidence="1" key="1">
    <citation type="submission" date="2012-05" db="EMBL/GenBank/DDBJ databases">
        <authorList>
            <person name="Krishnakumar V."/>
            <person name="Cheung F."/>
            <person name="Xiao Y."/>
            <person name="Chan A."/>
            <person name="Moskal W.A."/>
            <person name="Town C.D."/>
        </authorList>
    </citation>
    <scope>NUCLEOTIDE SEQUENCE</scope>
</reference>
<protein>
    <submittedName>
        <fullName evidence="1">Uncharacterized protein</fullName>
    </submittedName>
</protein>
<name>I3SQP3_MEDTR</name>